<dbReference type="GO" id="GO:0006508">
    <property type="term" value="P:proteolysis"/>
    <property type="evidence" value="ECO:0007669"/>
    <property type="project" value="InterPro"/>
</dbReference>
<evidence type="ECO:0000313" key="6">
    <source>
        <dbReference type="EMBL" id="KAJ7380009.1"/>
    </source>
</evidence>
<evidence type="ECO:0000313" key="7">
    <source>
        <dbReference type="Proteomes" id="UP001163046"/>
    </source>
</evidence>
<gene>
    <name evidence="6" type="ORF">OS493_012771</name>
</gene>
<reference evidence="6" key="1">
    <citation type="submission" date="2023-01" db="EMBL/GenBank/DDBJ databases">
        <title>Genome assembly of the deep-sea coral Lophelia pertusa.</title>
        <authorList>
            <person name="Herrera S."/>
            <person name="Cordes E."/>
        </authorList>
    </citation>
    <scope>NUCLEOTIDE SEQUENCE</scope>
    <source>
        <strain evidence="6">USNM1676648</strain>
        <tissue evidence="6">Polyp</tissue>
    </source>
</reference>
<dbReference type="EMBL" id="MU826355">
    <property type="protein sequence ID" value="KAJ7380009.1"/>
    <property type="molecule type" value="Genomic_DNA"/>
</dbReference>
<dbReference type="AlphaFoldDB" id="A0A9X0D072"/>
<dbReference type="PANTHER" id="PTHR11705">
    <property type="entry name" value="PROTEASE FAMILY M14 CARBOXYPEPTIDASE A,B"/>
    <property type="match status" value="1"/>
</dbReference>
<feature type="transmembrane region" description="Helical" evidence="4">
    <location>
        <begin position="370"/>
        <end position="391"/>
    </location>
</feature>
<evidence type="ECO:0000256" key="2">
    <source>
        <dbReference type="ARBA" id="ARBA00005988"/>
    </source>
</evidence>
<dbReference type="OrthoDB" id="3626597at2759"/>
<accession>A0A9X0D072</accession>
<dbReference type="GO" id="GO:0008270">
    <property type="term" value="F:zinc ion binding"/>
    <property type="evidence" value="ECO:0007669"/>
    <property type="project" value="InterPro"/>
</dbReference>
<dbReference type="GO" id="GO:0005615">
    <property type="term" value="C:extracellular space"/>
    <property type="evidence" value="ECO:0007669"/>
    <property type="project" value="TreeGrafter"/>
</dbReference>
<feature type="domain" description="Peptidase M14" evidence="5">
    <location>
        <begin position="45"/>
        <end position="339"/>
    </location>
</feature>
<dbReference type="PANTHER" id="PTHR11705:SF119">
    <property type="entry name" value="OS02G0119300 PROTEIN"/>
    <property type="match status" value="1"/>
</dbReference>
<keyword evidence="4" id="KW-0812">Transmembrane</keyword>
<proteinExistence type="inferred from homology"/>
<name>A0A9X0D072_9CNID</name>
<comment type="caution">
    <text evidence="3">Lacks conserved residue(s) required for the propagation of feature annotation.</text>
</comment>
<evidence type="ECO:0000256" key="4">
    <source>
        <dbReference type="SAM" id="Phobius"/>
    </source>
</evidence>
<dbReference type="SUPFAM" id="SSF53187">
    <property type="entry name" value="Zn-dependent exopeptidases"/>
    <property type="match status" value="1"/>
</dbReference>
<dbReference type="Pfam" id="PF00246">
    <property type="entry name" value="Peptidase_M14"/>
    <property type="match status" value="1"/>
</dbReference>
<protein>
    <recommendedName>
        <fullName evidence="5">Peptidase M14 domain-containing protein</fullName>
    </recommendedName>
</protein>
<dbReference type="Proteomes" id="UP001163046">
    <property type="component" value="Unassembled WGS sequence"/>
</dbReference>
<keyword evidence="4" id="KW-0472">Membrane</keyword>
<keyword evidence="4" id="KW-1133">Transmembrane helix</keyword>
<dbReference type="SMART" id="SM00631">
    <property type="entry name" value="Zn_pept"/>
    <property type="match status" value="1"/>
</dbReference>
<dbReference type="GO" id="GO:0004181">
    <property type="term" value="F:metallocarboxypeptidase activity"/>
    <property type="evidence" value="ECO:0007669"/>
    <property type="project" value="InterPro"/>
</dbReference>
<comment type="cofactor">
    <cofactor evidence="1">
        <name>Zn(2+)</name>
        <dbReference type="ChEBI" id="CHEBI:29105"/>
    </cofactor>
</comment>
<dbReference type="InterPro" id="IPR000834">
    <property type="entry name" value="Peptidase_M14"/>
</dbReference>
<dbReference type="PROSITE" id="PS52035">
    <property type="entry name" value="PEPTIDASE_M14"/>
    <property type="match status" value="1"/>
</dbReference>
<evidence type="ECO:0000256" key="3">
    <source>
        <dbReference type="PROSITE-ProRule" id="PRU01379"/>
    </source>
</evidence>
<evidence type="ECO:0000256" key="1">
    <source>
        <dbReference type="ARBA" id="ARBA00001947"/>
    </source>
</evidence>
<sequence length="419" mass="48904">MNPFDYRRYPSWCIVAAFFLVTSVSKGTFFDLKPTVERYLPNYDFYHNVTRMNECLHHISSQYSDFMDVEMRYRSRLGLSQYVLRIANFSLDSVDNNTPDRRSRILLSYGEHAAEFFPVQSMFHLLQNITEGYDLPVGTYGGNFTRFLLKHFDLYLLTIANPDGRVIIERTRNYCWKGTANNADLNSDLERELGNRRTVRIVAEPECRVIRDLTSKKHFDALISFHSGNRQIYFPTIGKDPKVGGTDVFYLASLLSSSLKSDYTLTPVNNTVADESIFSYATKEKKIIFTYKMCLWESEETRSESPEKDCFSIFNPPSENLQAELKAVHPLYPTLFNFIHHWKETQLYNEAEQQAKDKSAATRRLSFSTLLFFFIMGCIGVFLIFSIRVPFTWKMYYRRQRRIVSLRSLGTLFTLLIIP</sequence>
<comment type="caution">
    <text evidence="6">The sequence shown here is derived from an EMBL/GenBank/DDBJ whole genome shotgun (WGS) entry which is preliminary data.</text>
</comment>
<dbReference type="Gene3D" id="3.40.630.10">
    <property type="entry name" value="Zn peptidases"/>
    <property type="match status" value="1"/>
</dbReference>
<evidence type="ECO:0000259" key="5">
    <source>
        <dbReference type="PROSITE" id="PS52035"/>
    </source>
</evidence>
<organism evidence="6 7">
    <name type="scientific">Desmophyllum pertusum</name>
    <dbReference type="NCBI Taxonomy" id="174260"/>
    <lineage>
        <taxon>Eukaryota</taxon>
        <taxon>Metazoa</taxon>
        <taxon>Cnidaria</taxon>
        <taxon>Anthozoa</taxon>
        <taxon>Hexacorallia</taxon>
        <taxon>Scleractinia</taxon>
        <taxon>Caryophylliina</taxon>
        <taxon>Caryophylliidae</taxon>
        <taxon>Desmophyllum</taxon>
    </lineage>
</organism>
<comment type="similarity">
    <text evidence="2 3">Belongs to the peptidase M14 family.</text>
</comment>
<keyword evidence="7" id="KW-1185">Reference proteome</keyword>